<evidence type="ECO:0008006" key="3">
    <source>
        <dbReference type="Google" id="ProtNLM"/>
    </source>
</evidence>
<accession>A0A5B8VLE6</accession>
<dbReference type="Proteomes" id="UP000321291">
    <property type="component" value="Chromosome"/>
</dbReference>
<dbReference type="EMBL" id="CP042434">
    <property type="protein sequence ID" value="QEC72023.1"/>
    <property type="molecule type" value="Genomic_DNA"/>
</dbReference>
<dbReference type="InterPro" id="IPR036390">
    <property type="entry name" value="WH_DNA-bd_sf"/>
</dbReference>
<evidence type="ECO:0000313" key="2">
    <source>
        <dbReference type="Proteomes" id="UP000321291"/>
    </source>
</evidence>
<dbReference type="AlphaFoldDB" id="A0A5B8VLE6"/>
<dbReference type="KEGG" id="agi:FSB73_10455"/>
<proteinExistence type="predicted"/>
<protein>
    <recommendedName>
        <fullName evidence="3">DUF234 domain-containing protein</fullName>
    </recommendedName>
</protein>
<dbReference type="SUPFAM" id="SSF46785">
    <property type="entry name" value="Winged helix' DNA-binding domain"/>
    <property type="match status" value="1"/>
</dbReference>
<dbReference type="OrthoDB" id="9813134at2"/>
<keyword evidence="2" id="KW-1185">Reference proteome</keyword>
<dbReference type="RefSeq" id="WP_146781622.1">
    <property type="nucleotide sequence ID" value="NZ_CP042434.1"/>
</dbReference>
<evidence type="ECO:0000313" key="1">
    <source>
        <dbReference type="EMBL" id="QEC72023.1"/>
    </source>
</evidence>
<name>A0A5B8VLE6_9BACT</name>
<reference evidence="1 2" key="1">
    <citation type="journal article" date="2017" name="Int. J. Syst. Evol. Microbiol.">
        <title>Arachidicoccus ginsenosidivorans sp. nov., with ginsenoside-converting activity isolated from ginseng cultivating soil.</title>
        <authorList>
            <person name="Siddiqi M.Z."/>
            <person name="Aslam Z."/>
            <person name="Im W.T."/>
        </authorList>
    </citation>
    <scope>NUCLEOTIDE SEQUENCE [LARGE SCALE GENOMIC DNA]</scope>
    <source>
        <strain evidence="1 2">Gsoil 809</strain>
    </source>
</reference>
<gene>
    <name evidence="1" type="ORF">FSB73_10455</name>
</gene>
<organism evidence="1 2">
    <name type="scientific">Arachidicoccus ginsenosidivorans</name>
    <dbReference type="NCBI Taxonomy" id="496057"/>
    <lineage>
        <taxon>Bacteria</taxon>
        <taxon>Pseudomonadati</taxon>
        <taxon>Bacteroidota</taxon>
        <taxon>Chitinophagia</taxon>
        <taxon>Chitinophagales</taxon>
        <taxon>Chitinophagaceae</taxon>
        <taxon>Arachidicoccus</taxon>
    </lineage>
</organism>
<sequence length="239" mass="27379">MTDEFENLCQSLFDDSAKHISVIKLLAKNTTGLSRSEIANALEMSSGGGLSVLLDELEASGFIASYRPYRLKKANSLYKVNDEFSLFYLKFMENKKHSGMESWQKISARPSWKSWSGLAFERICFKHIDKIKEALGLRVIQTSSSSWKSRSKFEDGAQIDLLIERGDFIINLCEIKFSESVFTIDKKYAIELRNKRARFIEESKTKKLVLIVMISSFGVSHDANYLELIENEVKLEDLF</sequence>